<keyword evidence="3" id="KW-0547">Nucleotide-binding</keyword>
<keyword evidence="5" id="KW-0067">ATP-binding</keyword>
<dbReference type="RefSeq" id="XP_017980991.1">
    <property type="nucleotide sequence ID" value="XM_018125502.1"/>
</dbReference>
<evidence type="ECO:0000256" key="2">
    <source>
        <dbReference type="ARBA" id="ARBA00022679"/>
    </source>
</evidence>
<gene>
    <name evidence="8" type="primary">LOC18592500</name>
</gene>
<reference evidence="8" key="2">
    <citation type="submission" date="2025-08" db="UniProtKB">
        <authorList>
            <consortium name="RefSeq"/>
        </authorList>
    </citation>
    <scope>IDENTIFICATION</scope>
</reference>
<reference evidence="7" key="1">
    <citation type="journal article" date="1997" name="Nucleic Acids Res.">
        <title>tRNAscan-SE: a program for improved detection of transfer RNA genes in genomic sequence.</title>
        <authorList>
            <person name="Lowe T.M."/>
            <person name="Eddy S.R."/>
        </authorList>
    </citation>
    <scope>NUCLEOTIDE SEQUENCE [LARGE SCALE GENOMIC DNA]</scope>
    <source>
        <strain evidence="7">r\B97-61/B2</strain>
    </source>
</reference>
<evidence type="ECO:0000256" key="5">
    <source>
        <dbReference type="ARBA" id="ARBA00022840"/>
    </source>
</evidence>
<dbReference type="Gramene" id="Tc08v2_t012030.1">
    <property type="protein sequence ID" value="Tc08v2_p012030.1"/>
    <property type="gene ID" value="Tc08v2_g012030"/>
</dbReference>
<dbReference type="Pfam" id="PF00069">
    <property type="entry name" value="Pkinase"/>
    <property type="match status" value="1"/>
</dbReference>
<dbReference type="GO" id="GO:0004672">
    <property type="term" value="F:protein kinase activity"/>
    <property type="evidence" value="ECO:0007669"/>
    <property type="project" value="InterPro"/>
</dbReference>
<dbReference type="GeneID" id="18592500"/>
<evidence type="ECO:0000313" key="8">
    <source>
        <dbReference type="RefSeq" id="XP_017980991.1"/>
    </source>
</evidence>
<evidence type="ECO:0000256" key="4">
    <source>
        <dbReference type="ARBA" id="ARBA00022777"/>
    </source>
</evidence>
<dbReference type="InterPro" id="IPR050538">
    <property type="entry name" value="MAP_kinase_kinase_kinase"/>
</dbReference>
<dbReference type="PANTHER" id="PTHR48016:SF11">
    <property type="entry name" value="PROTEIN KINASE DOMAIN-CONTAINING PROTEIN"/>
    <property type="match status" value="1"/>
</dbReference>
<evidence type="ECO:0000256" key="3">
    <source>
        <dbReference type="ARBA" id="ARBA00022741"/>
    </source>
</evidence>
<evidence type="ECO:0000313" key="7">
    <source>
        <dbReference type="Proteomes" id="UP000694886"/>
    </source>
</evidence>
<evidence type="ECO:0000259" key="6">
    <source>
        <dbReference type="PROSITE" id="PS50011"/>
    </source>
</evidence>
<protein>
    <submittedName>
        <fullName evidence="8">Mitogen-activated protein kinase kinase kinase A</fullName>
    </submittedName>
</protein>
<evidence type="ECO:0000256" key="1">
    <source>
        <dbReference type="ARBA" id="ARBA00006529"/>
    </source>
</evidence>
<dbReference type="AlphaFoldDB" id="A0AB32WQG9"/>
<proteinExistence type="inferred from homology"/>
<sequence length="406" mass="45324">MKKGIANSLAPLRQMDSILRDFPQLEQNHHHSAVAGVLREASLTTTSIFHTLLLFLSPTLFKPKPSKWSLVSKLVRKGPTACGEHQNMNELERVDVAVSNLLLQSSRDDFEEEKIQSAKGTEKLSVYLEYVSGGSIHKLLGEYGSFKEPVIRAYTRQILCGLAYLHRRNTAHRYLIVTIGQSNSYEEVCFTHQRHQGTQKKSISPARDIKGPNVLVDSNGEIKLVDFGMAKHVIMNTSGYSLAVDIWSLGCTILEMVAAIYKIANSKDFPEIPDNLSADAQSFIKLCLQRDPIARPTAVQLLQHLFIQEQFMVEAAKINLVDEASASLHGRKYMAASASDLYSDSTRISTQGRDHRIQPISRTRLLKSSWNEISITSIPESPCLNSVEQCKSACGSYLHSSYQPTF</sequence>
<dbReference type="GO" id="GO:0048364">
    <property type="term" value="P:root development"/>
    <property type="evidence" value="ECO:0007669"/>
    <property type="project" value="InterPro"/>
</dbReference>
<dbReference type="GO" id="GO:0005524">
    <property type="term" value="F:ATP binding"/>
    <property type="evidence" value="ECO:0007669"/>
    <property type="project" value="UniProtKB-KW"/>
</dbReference>
<accession>A0AB32WQG9</accession>
<dbReference type="SMART" id="SM00220">
    <property type="entry name" value="S_TKc"/>
    <property type="match status" value="1"/>
</dbReference>
<organism evidence="7 8">
    <name type="scientific">Theobroma cacao</name>
    <name type="common">Cacao</name>
    <name type="synonym">Cocoa</name>
    <dbReference type="NCBI Taxonomy" id="3641"/>
    <lineage>
        <taxon>Eukaryota</taxon>
        <taxon>Viridiplantae</taxon>
        <taxon>Streptophyta</taxon>
        <taxon>Embryophyta</taxon>
        <taxon>Tracheophyta</taxon>
        <taxon>Spermatophyta</taxon>
        <taxon>Magnoliopsida</taxon>
        <taxon>eudicotyledons</taxon>
        <taxon>Gunneridae</taxon>
        <taxon>Pentapetalae</taxon>
        <taxon>rosids</taxon>
        <taxon>malvids</taxon>
        <taxon>Malvales</taxon>
        <taxon>Malvaceae</taxon>
        <taxon>Byttnerioideae</taxon>
        <taxon>Theobroma</taxon>
    </lineage>
</organism>
<dbReference type="Gene3D" id="1.10.510.10">
    <property type="entry name" value="Transferase(Phosphotransferase) domain 1"/>
    <property type="match status" value="2"/>
</dbReference>
<dbReference type="Proteomes" id="UP000694886">
    <property type="component" value="Chromosome 8"/>
</dbReference>
<dbReference type="GO" id="GO:0048367">
    <property type="term" value="P:shoot system development"/>
    <property type="evidence" value="ECO:0007669"/>
    <property type="project" value="InterPro"/>
</dbReference>
<keyword evidence="2" id="KW-0808">Transferase</keyword>
<keyword evidence="4 8" id="KW-0418">Kinase</keyword>
<comment type="similarity">
    <text evidence="1">Belongs to the protein kinase superfamily. STE Ser/Thr protein kinase family. MAP kinase kinase kinase subfamily.</text>
</comment>
<dbReference type="PROSITE" id="PS50011">
    <property type="entry name" value="PROTEIN_KINASE_DOM"/>
    <property type="match status" value="1"/>
</dbReference>
<dbReference type="SUPFAM" id="SSF56112">
    <property type="entry name" value="Protein kinase-like (PK-like)"/>
    <property type="match status" value="2"/>
</dbReference>
<feature type="domain" description="Protein kinase" evidence="6">
    <location>
        <begin position="38"/>
        <end position="307"/>
    </location>
</feature>
<dbReference type="InterPro" id="IPR000719">
    <property type="entry name" value="Prot_kinase_dom"/>
</dbReference>
<dbReference type="InterPro" id="IPR004320">
    <property type="entry name" value="BPS1_pln"/>
</dbReference>
<dbReference type="KEGG" id="tcc:18592500"/>
<dbReference type="Pfam" id="PF03087">
    <property type="entry name" value="BPS1"/>
    <property type="match status" value="1"/>
</dbReference>
<name>A0AB32WQG9_THECC</name>
<dbReference type="InterPro" id="IPR011009">
    <property type="entry name" value="Kinase-like_dom_sf"/>
</dbReference>
<dbReference type="PANTHER" id="PTHR48016">
    <property type="entry name" value="MAP KINASE KINASE KINASE SSK2-RELATED-RELATED"/>
    <property type="match status" value="1"/>
</dbReference>